<evidence type="ECO:0000313" key="2">
    <source>
        <dbReference type="Proteomes" id="UP000623461"/>
    </source>
</evidence>
<dbReference type="Proteomes" id="UP000623461">
    <property type="component" value="Unassembled WGS sequence"/>
</dbReference>
<comment type="caution">
    <text evidence="1">The sequence shown here is derived from an EMBL/GenBank/DDBJ whole genome shotgun (WGS) entry which is preliminary data.</text>
</comment>
<proteinExistence type="predicted"/>
<evidence type="ECO:0000313" key="1">
    <source>
        <dbReference type="EMBL" id="GGN07289.1"/>
    </source>
</evidence>
<protein>
    <submittedName>
        <fullName evidence="1">Uncharacterized protein</fullName>
    </submittedName>
</protein>
<accession>A0ABQ2ICR8</accession>
<reference evidence="2" key="1">
    <citation type="journal article" date="2019" name="Int. J. Syst. Evol. Microbiol.">
        <title>The Global Catalogue of Microorganisms (GCM) 10K type strain sequencing project: providing services to taxonomists for standard genome sequencing and annotation.</title>
        <authorList>
            <consortium name="The Broad Institute Genomics Platform"/>
            <consortium name="The Broad Institute Genome Sequencing Center for Infectious Disease"/>
            <person name="Wu L."/>
            <person name="Ma J."/>
        </authorList>
    </citation>
    <scope>NUCLEOTIDE SEQUENCE [LARGE SCALE GENOMIC DNA]</scope>
    <source>
        <strain evidence="2">JCM 1365</strain>
    </source>
</reference>
<keyword evidence="2" id="KW-1185">Reference proteome</keyword>
<organism evidence="1 2">
    <name type="scientific">Terrabacter tumescens</name>
    <dbReference type="NCBI Taxonomy" id="60443"/>
    <lineage>
        <taxon>Bacteria</taxon>
        <taxon>Bacillati</taxon>
        <taxon>Actinomycetota</taxon>
        <taxon>Actinomycetes</taxon>
        <taxon>Micrococcales</taxon>
        <taxon>Intrasporangiaceae</taxon>
        <taxon>Terrabacter</taxon>
    </lineage>
</organism>
<sequence length="84" mass="9127">MRSVERSPEHANPSVVDRYFRTAPSPSLDEIRDAVWNDAGPAGAPAAAAAATGALVEQYRLYVEMADRISARRGRSPRWSRAGS</sequence>
<name>A0ABQ2ICR8_9MICO</name>
<dbReference type="EMBL" id="BMNZ01000009">
    <property type="protein sequence ID" value="GGN07289.1"/>
    <property type="molecule type" value="Genomic_DNA"/>
</dbReference>
<gene>
    <name evidence="1" type="ORF">GCM10009721_38820</name>
</gene>